<evidence type="ECO:0000313" key="5">
    <source>
        <dbReference type="EMBL" id="KAJ0218260.1"/>
    </source>
</evidence>
<dbReference type="InterPro" id="IPR012677">
    <property type="entry name" value="Nucleotide-bd_a/b_plait_sf"/>
</dbReference>
<dbReference type="SUPFAM" id="SSF56219">
    <property type="entry name" value="DNase I-like"/>
    <property type="match status" value="1"/>
</dbReference>
<dbReference type="InterPro" id="IPR043502">
    <property type="entry name" value="DNA/RNA_pol_sf"/>
</dbReference>
<dbReference type="InterPro" id="IPR036691">
    <property type="entry name" value="Endo/exonu/phosph_ase_sf"/>
</dbReference>
<dbReference type="Pfam" id="PF00078">
    <property type="entry name" value="RVT_1"/>
    <property type="match status" value="1"/>
</dbReference>
<dbReference type="Pfam" id="PF00076">
    <property type="entry name" value="RRM_1"/>
    <property type="match status" value="1"/>
</dbReference>
<feature type="region of interest" description="Disordered" evidence="2">
    <location>
        <begin position="280"/>
        <end position="323"/>
    </location>
</feature>
<feature type="compositionally biased region" description="Low complexity" evidence="2">
    <location>
        <begin position="413"/>
        <end position="435"/>
    </location>
</feature>
<dbReference type="PANTHER" id="PTHR33116">
    <property type="entry name" value="REVERSE TRANSCRIPTASE ZINC-BINDING DOMAIN-CONTAINING PROTEIN-RELATED-RELATED"/>
    <property type="match status" value="1"/>
</dbReference>
<evidence type="ECO:0000259" key="3">
    <source>
        <dbReference type="PROSITE" id="PS50102"/>
    </source>
</evidence>
<evidence type="ECO:0000259" key="4">
    <source>
        <dbReference type="PROSITE" id="PS50878"/>
    </source>
</evidence>
<feature type="compositionally biased region" description="Low complexity" evidence="2">
    <location>
        <begin position="493"/>
        <end position="504"/>
    </location>
</feature>
<feature type="region of interest" description="Disordered" evidence="2">
    <location>
        <begin position="413"/>
        <end position="504"/>
    </location>
</feature>
<dbReference type="Proteomes" id="UP000235145">
    <property type="component" value="Unassembled WGS sequence"/>
</dbReference>
<comment type="caution">
    <text evidence="5">The sequence shown here is derived from an EMBL/GenBank/DDBJ whole genome shotgun (WGS) entry which is preliminary data.</text>
</comment>
<dbReference type="Gene3D" id="3.60.10.10">
    <property type="entry name" value="Endonuclease/exonuclease/phosphatase"/>
    <property type="match status" value="1"/>
</dbReference>
<gene>
    <name evidence="5" type="ORF">LSAT_V11C300112620</name>
</gene>
<keyword evidence="1" id="KW-0694">RNA-binding</keyword>
<dbReference type="PROSITE" id="PS50878">
    <property type="entry name" value="RT_POL"/>
    <property type="match status" value="1"/>
</dbReference>
<dbReference type="Pfam" id="PF13966">
    <property type="entry name" value="zf-RVT"/>
    <property type="match status" value="1"/>
</dbReference>
<accession>A0A9R1XKL9</accession>
<dbReference type="GO" id="GO:0003723">
    <property type="term" value="F:RNA binding"/>
    <property type="evidence" value="ECO:0007669"/>
    <property type="project" value="UniProtKB-UniRule"/>
</dbReference>
<dbReference type="CDD" id="cd00590">
    <property type="entry name" value="RRM_SF"/>
    <property type="match status" value="1"/>
</dbReference>
<reference evidence="5 6" key="1">
    <citation type="journal article" date="2017" name="Nat. Commun.">
        <title>Genome assembly with in vitro proximity ligation data and whole-genome triplication in lettuce.</title>
        <authorList>
            <person name="Reyes-Chin-Wo S."/>
            <person name="Wang Z."/>
            <person name="Yang X."/>
            <person name="Kozik A."/>
            <person name="Arikit S."/>
            <person name="Song C."/>
            <person name="Xia L."/>
            <person name="Froenicke L."/>
            <person name="Lavelle D.O."/>
            <person name="Truco M.J."/>
            <person name="Xia R."/>
            <person name="Zhu S."/>
            <person name="Xu C."/>
            <person name="Xu H."/>
            <person name="Xu X."/>
            <person name="Cox K."/>
            <person name="Korf I."/>
            <person name="Meyers B.C."/>
            <person name="Michelmore R.W."/>
        </authorList>
    </citation>
    <scope>NUCLEOTIDE SEQUENCE [LARGE SCALE GENOMIC DNA]</scope>
    <source>
        <strain evidence="6">cv. Salinas</strain>
        <tissue evidence="5">Seedlings</tissue>
    </source>
</reference>
<evidence type="ECO:0000256" key="1">
    <source>
        <dbReference type="PROSITE-ProRule" id="PRU00176"/>
    </source>
</evidence>
<dbReference type="Gene3D" id="3.30.70.330">
    <property type="match status" value="1"/>
</dbReference>
<dbReference type="PANTHER" id="PTHR33116:SF79">
    <property type="entry name" value="REVERSE TRANSCRIPTASE DOMAIN, ZINC FINGER, CCHC-TYPE-RELATED"/>
    <property type="match status" value="1"/>
</dbReference>
<proteinExistence type="predicted"/>
<name>A0A9R1XKL9_LACSA</name>
<dbReference type="InterPro" id="IPR035979">
    <property type="entry name" value="RBD_domain_sf"/>
</dbReference>
<keyword evidence="6" id="KW-1185">Reference proteome</keyword>
<feature type="compositionally biased region" description="Acidic residues" evidence="2">
    <location>
        <begin position="285"/>
        <end position="316"/>
    </location>
</feature>
<dbReference type="EMBL" id="NBSK02000003">
    <property type="protein sequence ID" value="KAJ0218260.1"/>
    <property type="molecule type" value="Genomic_DNA"/>
</dbReference>
<dbReference type="CDD" id="cd01650">
    <property type="entry name" value="RT_nLTR_like"/>
    <property type="match status" value="1"/>
</dbReference>
<dbReference type="InterPro" id="IPR000477">
    <property type="entry name" value="RT_dom"/>
</dbReference>
<dbReference type="SUPFAM" id="SSF54928">
    <property type="entry name" value="RNA-binding domain, RBD"/>
    <property type="match status" value="1"/>
</dbReference>
<evidence type="ECO:0008006" key="7">
    <source>
        <dbReference type="Google" id="ProtNLM"/>
    </source>
</evidence>
<dbReference type="PROSITE" id="PS50102">
    <property type="entry name" value="RRM"/>
    <property type="match status" value="1"/>
</dbReference>
<protein>
    <recommendedName>
        <fullName evidence="7">Reverse transcriptase domain-containing protein</fullName>
    </recommendedName>
</protein>
<sequence length="1722" mass="194878">MGGRRFVETTEDGWSKLRRQGKQRQKNDTSTFYVAGFPYGTCKMDLQGIFDAFGQISDIYIGGKKNRRNQNFAFIRYAGVNDTDGMEVKMNGVRFRGVTLLANLAKYQKESYNRRQTFSRKPKVSNVTTGTKFGSRDSRTFAQYLGGLKLGIKFGSSKEAREFLEDRSRWHEWFKWLTMDMNKEVQYERLAWLKITGVPLRYWDTDNFSTIASKFGKVIVPFESIFDRKDLSMGKVGVITSMKNWINEEVKIGVDGVVYNVGVVEYTDDWSPFKPCQFDKVEKESESEESETDNEDDGVSETWIPEDENDLEEGEFCSDRTPESQLKKTYKHAEFGNSPVIVGNTKDASVELNGVIPQNEVNEGSVRESVGISHVKNVVSPTENDGGIIRTDPSDVGLDSALNANGLNVNFDPSMSSSPAPNNSNASISYSPPNSERCCTEPKSKRRKRRRGSRSPRNGDASSRDNCPIQKSQDPNSLNGNEVLDLNKDPMLSGSSEGSGETTSNEIIQTVAIGSEIGFQMGAGNPILTEVVGGMGETQLSFSSSIDVNGCWDSNAFDYASVDASARSGGLISIWDPSVFQKFDVIKNRHYLVVCGKYKDSSECIILNIVNVYGPHSISEKKKVWLELLNIINGTPGTWVVFGDFNVVRDPGERCNSQFCPYSASDFNRFIHDANLKDYNMGGERFTYMSRVDAKLSKLDRFLTCPNYLQLFPLSYVTAHPRELSDHSPITLLSSEAEADFGPIPFKFFNSWLLKEGFDQVVSDAWNCFRGFGAPDAYLAAKFRFLKNKIKKWRTDGDKKERQEVSSIWDVIKDLEKAAESRSLSSDEQRIWADGIRKITEWERLKALDLKQKARIKWTIDGDENSKFFHGYINNKNRRSLLHGLMINGRWTTGVNEIKEEVYRFFHDKFTDAHLVRPKFSNPNFKSISMMGAIRIESPFTPEEVKAAVWDCGSKKAPGPDGFTFKFMKNFWDTIKDDVMKFVMHFEESGSLARGCNSSFITLVPKIKDPLSLNDYRPISLIGCLCKIISKLLSNRLKRVIGDLIGDVQSAYVDGRCILDGPLMVNEVCSWAKRAHKKILLFKVDFDKAFDSVNWQYLDSTMEQMGFGSKWRAWIRGCLNSSWASVIINGSPTKEFPISKGVRQGDPLSPYLFIIAMEGLSVALRTACDKGIFKGVQIPGNGPILSHLYYADDALFIGEWSRSNLKNLAHILRCFHISSGLKVNFHKSKVFGIGVDPTETSNWANLLGCVSGNLPFDYLGVPVGANMNLIKHWKPIIKKFRSKLSLWKAKSLSFGGRLTLIKLVMGNLPTYFLSLFRAPVGVIEEMEKIRRTFLWGGCDDKRKIHWVSWDKVLAAKEDGGLGVGSIQALNIGLLVKWWWRLNNETHSLWARVISGIHNLANKPIDYLSSQRYGGVWNNIANSKKSLCELGIEIHDLFNIKIMSGNNTMFWYDHWLGPSSLKSKCPNLFELESKKRCTVSDRIGGLNQNWMWKARPAVRGLDSEVKDLIKDVCNVHLNLGKDQWRCKLSADGRFSVGIIRQLVDKLKTINPVSPLIIWSKVIPIKVISFMWRAVQQHIPTATALERRGIPVKSTLCSSCIGSSECADHVLINCPLANMIRSCIWRWCGITSEHESTKTISDLIHFASAWGRNKKKRKRLVVICYGMLWNLWRFRNKRLFQMEGISVHNVTECIKAMTFYWVKHRGNKGICSWEEWLSSPFHGL</sequence>
<dbReference type="InterPro" id="IPR000504">
    <property type="entry name" value="RRM_dom"/>
</dbReference>
<feature type="domain" description="Reverse transcriptase" evidence="4">
    <location>
        <begin position="985"/>
        <end position="1263"/>
    </location>
</feature>
<dbReference type="SUPFAM" id="SSF56672">
    <property type="entry name" value="DNA/RNA polymerases"/>
    <property type="match status" value="1"/>
</dbReference>
<evidence type="ECO:0000313" key="6">
    <source>
        <dbReference type="Proteomes" id="UP000235145"/>
    </source>
</evidence>
<dbReference type="InterPro" id="IPR026960">
    <property type="entry name" value="RVT-Znf"/>
</dbReference>
<feature type="domain" description="RRM" evidence="3">
    <location>
        <begin position="30"/>
        <end position="107"/>
    </location>
</feature>
<organism evidence="5 6">
    <name type="scientific">Lactuca sativa</name>
    <name type="common">Garden lettuce</name>
    <dbReference type="NCBI Taxonomy" id="4236"/>
    <lineage>
        <taxon>Eukaryota</taxon>
        <taxon>Viridiplantae</taxon>
        <taxon>Streptophyta</taxon>
        <taxon>Embryophyta</taxon>
        <taxon>Tracheophyta</taxon>
        <taxon>Spermatophyta</taxon>
        <taxon>Magnoliopsida</taxon>
        <taxon>eudicotyledons</taxon>
        <taxon>Gunneridae</taxon>
        <taxon>Pentapetalae</taxon>
        <taxon>asterids</taxon>
        <taxon>campanulids</taxon>
        <taxon>Asterales</taxon>
        <taxon>Asteraceae</taxon>
        <taxon>Cichorioideae</taxon>
        <taxon>Cichorieae</taxon>
        <taxon>Lactucinae</taxon>
        <taxon>Lactuca</taxon>
    </lineage>
</organism>
<feature type="compositionally biased region" description="Polar residues" evidence="2">
    <location>
        <begin position="460"/>
        <end position="480"/>
    </location>
</feature>
<feature type="compositionally biased region" description="Basic residues" evidence="2">
    <location>
        <begin position="444"/>
        <end position="454"/>
    </location>
</feature>
<evidence type="ECO:0000256" key="2">
    <source>
        <dbReference type="SAM" id="MobiDB-lite"/>
    </source>
</evidence>